<dbReference type="NCBIfam" id="TIGR00229">
    <property type="entry name" value="sensory_box"/>
    <property type="match status" value="5"/>
</dbReference>
<feature type="domain" description="PAC" evidence="8">
    <location>
        <begin position="476"/>
        <end position="528"/>
    </location>
</feature>
<comment type="catalytic activity">
    <reaction evidence="1">
        <text>ATP + protein L-histidine = ADP + protein N-phospho-L-histidine.</text>
        <dbReference type="EC" id="2.7.13.3"/>
    </reaction>
</comment>
<evidence type="ECO:0000256" key="1">
    <source>
        <dbReference type="ARBA" id="ARBA00000085"/>
    </source>
</evidence>
<dbReference type="SMART" id="SM00086">
    <property type="entry name" value="PAC"/>
    <property type="match status" value="5"/>
</dbReference>
<evidence type="ECO:0000259" key="8">
    <source>
        <dbReference type="PROSITE" id="PS50113"/>
    </source>
</evidence>
<dbReference type="SUPFAM" id="SSF55785">
    <property type="entry name" value="PYP-like sensor domain (PAS domain)"/>
    <property type="match status" value="6"/>
</dbReference>
<feature type="non-terminal residue" evidence="9">
    <location>
        <position position="911"/>
    </location>
</feature>
<evidence type="ECO:0000256" key="3">
    <source>
        <dbReference type="ARBA" id="ARBA00022553"/>
    </source>
</evidence>
<evidence type="ECO:0000256" key="2">
    <source>
        <dbReference type="ARBA" id="ARBA00012438"/>
    </source>
</evidence>
<dbReference type="PROSITE" id="PS50113">
    <property type="entry name" value="PAC"/>
    <property type="match status" value="4"/>
</dbReference>
<feature type="domain" description="PAC" evidence="8">
    <location>
        <begin position="851"/>
        <end position="902"/>
    </location>
</feature>
<feature type="domain" description="PAS" evidence="7">
    <location>
        <begin position="403"/>
        <end position="473"/>
    </location>
</feature>
<keyword evidence="5" id="KW-0418">Kinase</keyword>
<dbReference type="InterPro" id="IPR001610">
    <property type="entry name" value="PAC"/>
</dbReference>
<feature type="coiled-coil region" evidence="6">
    <location>
        <begin position="761"/>
        <end position="788"/>
    </location>
</feature>
<dbReference type="InterPro" id="IPR029016">
    <property type="entry name" value="GAF-like_dom_sf"/>
</dbReference>
<evidence type="ECO:0000259" key="7">
    <source>
        <dbReference type="PROSITE" id="PS50112"/>
    </source>
</evidence>
<feature type="domain" description="PAS" evidence="7">
    <location>
        <begin position="529"/>
        <end position="601"/>
    </location>
</feature>
<dbReference type="GO" id="GO:0004673">
    <property type="term" value="F:protein histidine kinase activity"/>
    <property type="evidence" value="ECO:0007669"/>
    <property type="project" value="UniProtKB-EC"/>
</dbReference>
<protein>
    <recommendedName>
        <fullName evidence="2">histidine kinase</fullName>
        <ecNumber evidence="2">2.7.13.3</ecNumber>
    </recommendedName>
</protein>
<evidence type="ECO:0000313" key="9">
    <source>
        <dbReference type="EMBL" id="KKM02287.1"/>
    </source>
</evidence>
<dbReference type="InterPro" id="IPR003018">
    <property type="entry name" value="GAF"/>
</dbReference>
<dbReference type="SMART" id="SM00091">
    <property type="entry name" value="PAS"/>
    <property type="match status" value="5"/>
</dbReference>
<dbReference type="AlphaFoldDB" id="A0A0F9HGJ5"/>
<evidence type="ECO:0000256" key="5">
    <source>
        <dbReference type="ARBA" id="ARBA00022777"/>
    </source>
</evidence>
<dbReference type="PANTHER" id="PTHR43304:SF1">
    <property type="entry name" value="PAC DOMAIN-CONTAINING PROTEIN"/>
    <property type="match status" value="1"/>
</dbReference>
<feature type="domain" description="PAS" evidence="7">
    <location>
        <begin position="655"/>
        <end position="725"/>
    </location>
</feature>
<feature type="domain" description="PAS" evidence="7">
    <location>
        <begin position="778"/>
        <end position="848"/>
    </location>
</feature>
<evidence type="ECO:0000256" key="6">
    <source>
        <dbReference type="SAM" id="Coils"/>
    </source>
</evidence>
<dbReference type="InterPro" id="IPR035965">
    <property type="entry name" value="PAS-like_dom_sf"/>
</dbReference>
<dbReference type="EC" id="2.7.13.3" evidence="2"/>
<comment type="caution">
    <text evidence="9">The sequence shown here is derived from an EMBL/GenBank/DDBJ whole genome shotgun (WGS) entry which is preliminary data.</text>
</comment>
<gene>
    <name evidence="9" type="ORF">LCGC14_1785940</name>
</gene>
<keyword evidence="4" id="KW-0808">Transferase</keyword>
<proteinExistence type="predicted"/>
<dbReference type="Pfam" id="PF13185">
    <property type="entry name" value="GAF_2"/>
    <property type="match status" value="1"/>
</dbReference>
<reference evidence="9" key="1">
    <citation type="journal article" date="2015" name="Nature">
        <title>Complex archaea that bridge the gap between prokaryotes and eukaryotes.</title>
        <authorList>
            <person name="Spang A."/>
            <person name="Saw J.H."/>
            <person name="Jorgensen S.L."/>
            <person name="Zaremba-Niedzwiedzka K."/>
            <person name="Martijn J."/>
            <person name="Lind A.E."/>
            <person name="van Eijk R."/>
            <person name="Schleper C."/>
            <person name="Guy L."/>
            <person name="Ettema T.J."/>
        </authorList>
    </citation>
    <scope>NUCLEOTIDE SEQUENCE</scope>
</reference>
<feature type="non-terminal residue" evidence="9">
    <location>
        <position position="1"/>
    </location>
</feature>
<dbReference type="Pfam" id="PF08448">
    <property type="entry name" value="PAS_4"/>
    <property type="match status" value="1"/>
</dbReference>
<dbReference type="InterPro" id="IPR052162">
    <property type="entry name" value="Sensor_kinase/Photoreceptor"/>
</dbReference>
<accession>A0A0F9HGJ5</accession>
<dbReference type="InterPro" id="IPR000014">
    <property type="entry name" value="PAS"/>
</dbReference>
<dbReference type="EMBL" id="LAZR01016977">
    <property type="protein sequence ID" value="KKM02287.1"/>
    <property type="molecule type" value="Genomic_DNA"/>
</dbReference>
<dbReference type="SMART" id="SM00065">
    <property type="entry name" value="GAF"/>
    <property type="match status" value="1"/>
</dbReference>
<feature type="domain" description="PAC" evidence="8">
    <location>
        <begin position="604"/>
        <end position="654"/>
    </location>
</feature>
<feature type="domain" description="PAC" evidence="8">
    <location>
        <begin position="727"/>
        <end position="777"/>
    </location>
</feature>
<sequence length="911" mass="104642">LGRKIEDIMPKDIAELQMSAIKETITTQQTQTLKFMLPWKDITFFYEYRLVFLNDDRVAAYVRDITERKLYEQELKKSEEKFKTIYIDSPIGIELYDHDGKLVDLNKSCLEMFGVSSIDAVKDFDLLNDPNIPPDQLSKLKEGESVKFESVFDFDLVKSLNLYETKKSGQSYIDVIITPLYIDNQEMINNYLVQIQDVTERKYGEKEIQKHNREYTALLEASKAVLKNNDFVLSSKAIFNACTKLLGAPAGYIALLTPDKEENQIVFLNPGGYICSVDSELPMPIRGMRREVIKSKKALYNNNFQETDWTQFLPNGHVNLESVLFIPLIIDNDVKGLMGVANKPGGFTDEDINLASAFAEFVSIALQNSQALDSLEKSEQRYRNLSSKLEQNVIERTRELKESEENFKMLYENAPLSYQSLDYKGDILEVNKTWLEFFGYSKNEVIGKWFGDFIDQDYQKVLETNFPKFKEEGEVNAIEYEIIKKDGSHAIVAFDGKISYDQQGYFKQTHCIFRDITVQKKAEQMLKDSEEKYRILFEQAPYIIMLCDLKGTILDCNSSIERVTGYERDELLGKNFSELNFLSTDQLSILNERIKTISTGQVPEPIELALKKKDGSHLWVHSTNSILQADNKAYVQAIIQDITPRKDAEQKLRESEEKFRMLFNNVNDAIVILDTEGNVIECNQTSYERLGYTREEFLNMTPMDFDTPEYAVGVLDRIELVIQNGASSYEVEHMRKDGKIVPVEINSIIINLQGNPAVLSVARDITERKKAEKELKDSEAKYRSIIDNSGSSIVVLDKDGFYEIVNKQAAESLGGKPEDFVQKSLFDIYSRDIAEEYFRNNKKIIETGTGRQYERTFDLPNGARTFLINEQAISDSEGRGLYLTSSSVDITERKLFEQRLKESEAKYRSII</sequence>
<dbReference type="InterPro" id="IPR000700">
    <property type="entry name" value="PAS-assoc_C"/>
</dbReference>
<evidence type="ECO:0000256" key="4">
    <source>
        <dbReference type="ARBA" id="ARBA00022679"/>
    </source>
</evidence>
<dbReference type="Gene3D" id="3.30.450.20">
    <property type="entry name" value="PAS domain"/>
    <property type="match status" value="6"/>
</dbReference>
<name>A0A0F9HGJ5_9ZZZZ</name>
<dbReference type="SUPFAM" id="SSF55781">
    <property type="entry name" value="GAF domain-like"/>
    <property type="match status" value="1"/>
</dbReference>
<dbReference type="CDD" id="cd00130">
    <property type="entry name" value="PAS"/>
    <property type="match status" value="4"/>
</dbReference>
<dbReference type="InterPro" id="IPR013656">
    <property type="entry name" value="PAS_4"/>
</dbReference>
<dbReference type="Pfam" id="PF13426">
    <property type="entry name" value="PAS_9"/>
    <property type="match status" value="4"/>
</dbReference>
<feature type="coiled-coil region" evidence="6">
    <location>
        <begin position="368"/>
        <end position="406"/>
    </location>
</feature>
<keyword evidence="6" id="KW-0175">Coiled coil</keyword>
<dbReference type="PANTHER" id="PTHR43304">
    <property type="entry name" value="PHYTOCHROME-LIKE PROTEIN CPH1"/>
    <property type="match status" value="1"/>
</dbReference>
<dbReference type="PROSITE" id="PS50112">
    <property type="entry name" value="PAS"/>
    <property type="match status" value="4"/>
</dbReference>
<organism evidence="9">
    <name type="scientific">marine sediment metagenome</name>
    <dbReference type="NCBI Taxonomy" id="412755"/>
    <lineage>
        <taxon>unclassified sequences</taxon>
        <taxon>metagenomes</taxon>
        <taxon>ecological metagenomes</taxon>
    </lineage>
</organism>
<keyword evidence="3" id="KW-0597">Phosphoprotein</keyword>
<dbReference type="Gene3D" id="3.30.450.40">
    <property type="match status" value="1"/>
</dbReference>